<gene>
    <name evidence="1" type="ORF">AWB78_01348</name>
</gene>
<reference evidence="1" key="1">
    <citation type="submission" date="2016-01" db="EMBL/GenBank/DDBJ databases">
        <authorList>
            <person name="Peeters C."/>
        </authorList>
    </citation>
    <scope>NUCLEOTIDE SEQUENCE</scope>
    <source>
        <strain evidence="1">LMG 29321</strain>
    </source>
</reference>
<accession>A0A158A7Q3</accession>
<evidence type="ECO:0000313" key="2">
    <source>
        <dbReference type="Proteomes" id="UP000071859"/>
    </source>
</evidence>
<dbReference type="Proteomes" id="UP000071859">
    <property type="component" value="Unassembled WGS sequence"/>
</dbReference>
<dbReference type="AlphaFoldDB" id="A0A158A7Q3"/>
<keyword evidence="2" id="KW-1185">Reference proteome</keyword>
<evidence type="ECO:0000313" key="1">
    <source>
        <dbReference type="EMBL" id="SAK53666.1"/>
    </source>
</evidence>
<dbReference type="RefSeq" id="WP_062603370.1">
    <property type="nucleotide sequence ID" value="NZ_FCOX02000004.1"/>
</dbReference>
<proteinExistence type="predicted"/>
<sequence>MQIESFSTAPLQGVVPSYLYWEFSDDDDLQAFVANFNDLAQGYLDWFNQTPLAVYTSPFIYGPLLDWIGRGIYGISRPVLSSTANLRLAGYNENPYNTVSYNGLFYSTNQTASASNDDIYKRVMTWHLYRGDGQQFTMQWLKNRISRFVNGANGMDWPVLNDPPNITVSGNVFTVTSYDSVAYQALQLCYANSILEFPFQYQLVFITDSFVNDGGVLYLPIALSYPTDPTGLPDGAVWWNGGVISVIPGVIPDPTAPPLYFDFTFPPDLLALGGGNLPLTNPGSGTGQLWNNGGVVSIA</sequence>
<comment type="caution">
    <text evidence="1">The sequence shown here is derived from an EMBL/GenBank/DDBJ whole genome shotgun (WGS) entry which is preliminary data.</text>
</comment>
<dbReference type="OrthoDB" id="7265848at2"/>
<dbReference type="EMBL" id="FCOX02000004">
    <property type="protein sequence ID" value="SAK53666.1"/>
    <property type="molecule type" value="Genomic_DNA"/>
</dbReference>
<name>A0A158A7Q3_9BURK</name>
<organism evidence="1 2">
    <name type="scientific">Caballeronia calidae</name>
    <dbReference type="NCBI Taxonomy" id="1777139"/>
    <lineage>
        <taxon>Bacteria</taxon>
        <taxon>Pseudomonadati</taxon>
        <taxon>Pseudomonadota</taxon>
        <taxon>Betaproteobacteria</taxon>
        <taxon>Burkholderiales</taxon>
        <taxon>Burkholderiaceae</taxon>
        <taxon>Caballeronia</taxon>
    </lineage>
</organism>
<protein>
    <submittedName>
        <fullName evidence="1">Uncharacterized protein</fullName>
    </submittedName>
</protein>